<dbReference type="AlphaFoldDB" id="A0A6J4UR84"/>
<gene>
    <name evidence="1" type="ORF">AVDCRST_MAG59-2001</name>
</gene>
<dbReference type="EMBL" id="CADCWF010000127">
    <property type="protein sequence ID" value="CAA9554354.1"/>
    <property type="molecule type" value="Genomic_DNA"/>
</dbReference>
<dbReference type="PROSITE" id="PS51318">
    <property type="entry name" value="TAT"/>
    <property type="match status" value="1"/>
</dbReference>
<reference evidence="1" key="1">
    <citation type="submission" date="2020-02" db="EMBL/GenBank/DDBJ databases">
        <authorList>
            <person name="Meier V. D."/>
        </authorList>
    </citation>
    <scope>NUCLEOTIDE SEQUENCE</scope>
    <source>
        <strain evidence="1">AVDCRST_MAG59</strain>
    </source>
</reference>
<proteinExistence type="predicted"/>
<accession>A0A6J4UR84</accession>
<evidence type="ECO:0000313" key="1">
    <source>
        <dbReference type="EMBL" id="CAA9554354.1"/>
    </source>
</evidence>
<organism evidence="1">
    <name type="scientific">uncultured Thermomicrobiales bacterium</name>
    <dbReference type="NCBI Taxonomy" id="1645740"/>
    <lineage>
        <taxon>Bacteria</taxon>
        <taxon>Pseudomonadati</taxon>
        <taxon>Thermomicrobiota</taxon>
        <taxon>Thermomicrobia</taxon>
        <taxon>Thermomicrobiales</taxon>
        <taxon>environmental samples</taxon>
    </lineage>
</organism>
<dbReference type="InterPro" id="IPR006311">
    <property type="entry name" value="TAT_signal"/>
</dbReference>
<name>A0A6J4UR84_9BACT</name>
<sequence length="143" mass="14559">MSDQHGTLRLRPEAGLELCPRGNEGTIVGHQTFDRIARSVAGGASRRSVLRGVLGAGAAAVGGAAGTPGAGARRCRRLGERCRSGIQCCRYPAVSRCDEATGRCIRCLPAGTAVPKGASDIGCEAGNCCSNTCLITPEGGVCE</sequence>
<protein>
    <submittedName>
        <fullName evidence="1">Uncharacterized protein</fullName>
    </submittedName>
</protein>